<reference evidence="2" key="1">
    <citation type="submission" date="2023-02" db="EMBL/GenBank/DDBJ databases">
        <title>Genome of toxic invasive species Heracleum sosnowskyi carries increased number of genes despite the absence of recent whole-genome duplications.</title>
        <authorList>
            <person name="Schelkunov M."/>
            <person name="Shtratnikova V."/>
            <person name="Makarenko M."/>
            <person name="Klepikova A."/>
            <person name="Omelchenko D."/>
            <person name="Novikova G."/>
            <person name="Obukhova E."/>
            <person name="Bogdanov V."/>
            <person name="Penin A."/>
            <person name="Logacheva M."/>
        </authorList>
    </citation>
    <scope>NUCLEOTIDE SEQUENCE</scope>
    <source>
        <strain evidence="2">Hsosn_3</strain>
        <tissue evidence="2">Leaf</tissue>
    </source>
</reference>
<feature type="region of interest" description="Disordered" evidence="1">
    <location>
        <begin position="1"/>
        <end position="114"/>
    </location>
</feature>
<name>A0AAD8HZZ2_9APIA</name>
<accession>A0AAD8HZZ2</accession>
<keyword evidence="3" id="KW-1185">Reference proteome</keyword>
<dbReference type="Proteomes" id="UP001237642">
    <property type="component" value="Unassembled WGS sequence"/>
</dbReference>
<organism evidence="2 3">
    <name type="scientific">Heracleum sosnowskyi</name>
    <dbReference type="NCBI Taxonomy" id="360622"/>
    <lineage>
        <taxon>Eukaryota</taxon>
        <taxon>Viridiplantae</taxon>
        <taxon>Streptophyta</taxon>
        <taxon>Embryophyta</taxon>
        <taxon>Tracheophyta</taxon>
        <taxon>Spermatophyta</taxon>
        <taxon>Magnoliopsida</taxon>
        <taxon>eudicotyledons</taxon>
        <taxon>Gunneridae</taxon>
        <taxon>Pentapetalae</taxon>
        <taxon>asterids</taxon>
        <taxon>campanulids</taxon>
        <taxon>Apiales</taxon>
        <taxon>Apiaceae</taxon>
        <taxon>Apioideae</taxon>
        <taxon>apioid superclade</taxon>
        <taxon>Tordylieae</taxon>
        <taxon>Tordyliinae</taxon>
        <taxon>Heracleum</taxon>
    </lineage>
</organism>
<dbReference type="AlphaFoldDB" id="A0AAD8HZZ2"/>
<reference evidence="2" key="2">
    <citation type="submission" date="2023-05" db="EMBL/GenBank/DDBJ databases">
        <authorList>
            <person name="Schelkunov M.I."/>
        </authorList>
    </citation>
    <scope>NUCLEOTIDE SEQUENCE</scope>
    <source>
        <strain evidence="2">Hsosn_3</strain>
        <tissue evidence="2">Leaf</tissue>
    </source>
</reference>
<evidence type="ECO:0000313" key="2">
    <source>
        <dbReference type="EMBL" id="KAK1375478.1"/>
    </source>
</evidence>
<dbReference type="EMBL" id="JAUIZM010000007">
    <property type="protein sequence ID" value="KAK1375478.1"/>
    <property type="molecule type" value="Genomic_DNA"/>
</dbReference>
<comment type="caution">
    <text evidence="2">The sequence shown here is derived from an EMBL/GenBank/DDBJ whole genome shotgun (WGS) entry which is preliminary data.</text>
</comment>
<evidence type="ECO:0000256" key="1">
    <source>
        <dbReference type="SAM" id="MobiDB-lite"/>
    </source>
</evidence>
<feature type="compositionally biased region" description="Polar residues" evidence="1">
    <location>
        <begin position="1"/>
        <end position="10"/>
    </location>
</feature>
<evidence type="ECO:0000313" key="3">
    <source>
        <dbReference type="Proteomes" id="UP001237642"/>
    </source>
</evidence>
<protein>
    <submittedName>
        <fullName evidence="2">Uncharacterized protein</fullName>
    </submittedName>
</protein>
<feature type="compositionally biased region" description="Polar residues" evidence="1">
    <location>
        <begin position="46"/>
        <end position="56"/>
    </location>
</feature>
<sequence>MSSEEGSQKQGGDDVNQELSQPKIISNDVIIETIAESSKQDKDDSTNPVSSETKLTNKVVEPMSRGNDRDETPTAAAKVKKGPGEEVKTIVESMSRGNDNDETPTEEEAKTGTEGAGKFSKNFTTENLSKECCCCGVMVCAACFDCLMRIPCLNGDHVVGVLSRARPILRSDLMTSQSMFNV</sequence>
<gene>
    <name evidence="2" type="ORF">POM88_031671</name>
</gene>
<proteinExistence type="predicted"/>